<accession>A0ABU6J4C2</accession>
<dbReference type="PANTHER" id="PTHR39594:SF1">
    <property type="entry name" value="PROTEIN YCHQ"/>
    <property type="match status" value="1"/>
</dbReference>
<name>A0ABU6J4C2_9BURK</name>
<evidence type="ECO:0000313" key="2">
    <source>
        <dbReference type="EMBL" id="MEC4718477.1"/>
    </source>
</evidence>
<feature type="transmembrane region" description="Helical" evidence="1">
    <location>
        <begin position="12"/>
        <end position="30"/>
    </location>
</feature>
<dbReference type="Pfam" id="PF04247">
    <property type="entry name" value="SirB"/>
    <property type="match status" value="1"/>
</dbReference>
<evidence type="ECO:0000313" key="3">
    <source>
        <dbReference type="Proteomes" id="UP001352263"/>
    </source>
</evidence>
<organism evidence="2 3">
    <name type="scientific">Noviherbaspirillum album</name>
    <dbReference type="NCBI Taxonomy" id="3080276"/>
    <lineage>
        <taxon>Bacteria</taxon>
        <taxon>Pseudomonadati</taxon>
        <taxon>Pseudomonadota</taxon>
        <taxon>Betaproteobacteria</taxon>
        <taxon>Burkholderiales</taxon>
        <taxon>Oxalobacteraceae</taxon>
        <taxon>Noviherbaspirillum</taxon>
    </lineage>
</organism>
<sequence>MSYLAVKHLHMSFVALSGILFFVRGLLMLADSAALQRKFFRVAPHIVDTLLLASALVLVVWSAQYPFVQSWLTAKVVALVAYIAIGAFALKRGGSKGVRAAAFVAALLVFAYIIKVAVTRQVL</sequence>
<reference evidence="2 3" key="1">
    <citation type="submission" date="2023-10" db="EMBL/GenBank/DDBJ databases">
        <title>Noviherbaspirillum sp. CPCC 100848 genome assembly.</title>
        <authorList>
            <person name="Li X.Y."/>
            <person name="Fang X.M."/>
        </authorList>
    </citation>
    <scope>NUCLEOTIDE SEQUENCE [LARGE SCALE GENOMIC DNA]</scope>
    <source>
        <strain evidence="2 3">CPCC 100848</strain>
    </source>
</reference>
<keyword evidence="1" id="KW-0812">Transmembrane</keyword>
<dbReference type="Proteomes" id="UP001352263">
    <property type="component" value="Unassembled WGS sequence"/>
</dbReference>
<protein>
    <submittedName>
        <fullName evidence="2">SirB2 family protein</fullName>
    </submittedName>
</protein>
<proteinExistence type="predicted"/>
<dbReference type="PANTHER" id="PTHR39594">
    <property type="entry name" value="PROTEIN YCHQ"/>
    <property type="match status" value="1"/>
</dbReference>
<evidence type="ECO:0000256" key="1">
    <source>
        <dbReference type="SAM" id="Phobius"/>
    </source>
</evidence>
<keyword evidence="3" id="KW-1185">Reference proteome</keyword>
<feature type="transmembrane region" description="Helical" evidence="1">
    <location>
        <begin position="97"/>
        <end position="118"/>
    </location>
</feature>
<dbReference type="PIRSF" id="PIRSF005610">
    <property type="entry name" value="SirB"/>
    <property type="match status" value="1"/>
</dbReference>
<gene>
    <name evidence="2" type="ORF">RY831_04920</name>
</gene>
<keyword evidence="1" id="KW-0472">Membrane</keyword>
<comment type="caution">
    <text evidence="2">The sequence shown here is derived from an EMBL/GenBank/DDBJ whole genome shotgun (WGS) entry which is preliminary data.</text>
</comment>
<dbReference type="RefSeq" id="WP_326505213.1">
    <property type="nucleotide sequence ID" value="NZ_JAWIIV010000003.1"/>
</dbReference>
<dbReference type="EMBL" id="JAWIIV010000003">
    <property type="protein sequence ID" value="MEC4718477.1"/>
    <property type="molecule type" value="Genomic_DNA"/>
</dbReference>
<feature type="transmembrane region" description="Helical" evidence="1">
    <location>
        <begin position="70"/>
        <end position="90"/>
    </location>
</feature>
<feature type="transmembrane region" description="Helical" evidence="1">
    <location>
        <begin position="42"/>
        <end position="64"/>
    </location>
</feature>
<dbReference type="InterPro" id="IPR007360">
    <property type="entry name" value="SirB"/>
</dbReference>
<keyword evidence="1" id="KW-1133">Transmembrane helix</keyword>